<feature type="domain" description="EF-hand" evidence="18">
    <location>
        <begin position="158"/>
        <end position="193"/>
    </location>
</feature>
<evidence type="ECO:0000313" key="20">
    <source>
        <dbReference type="Proteomes" id="UP001221898"/>
    </source>
</evidence>
<dbReference type="PANTHER" id="PTHR45678:SF7">
    <property type="entry name" value="ELECTROGENIC ASPARTATE_GLUTAMATE ANTIPORTER SLC25A12, MITOCHONDRIAL"/>
    <property type="match status" value="1"/>
</dbReference>
<evidence type="ECO:0000256" key="17">
    <source>
        <dbReference type="PROSITE-ProRule" id="PRU00282"/>
    </source>
</evidence>
<comment type="subcellular location">
    <subcellularLocation>
        <location evidence="1">Mitochondrion inner membrane</location>
        <topology evidence="1">Multi-pass membrane protein</topology>
    </subcellularLocation>
</comment>
<comment type="subunit">
    <text evidence="14">Homodimer (via N-terminus).</text>
</comment>
<keyword evidence="9" id="KW-1133">Transmembrane helix</keyword>
<keyword evidence="12 17" id="KW-0472">Membrane</keyword>
<comment type="catalytic activity">
    <reaction evidence="16">
        <text>3-sulfino-L-alanine(out) + L-glutamate(in) + H(+)(in) = 3-sulfino-L-alanine(in) + L-glutamate(out) + H(+)(out)</text>
        <dbReference type="Rhea" id="RHEA:70967"/>
        <dbReference type="ChEBI" id="CHEBI:15378"/>
        <dbReference type="ChEBI" id="CHEBI:29985"/>
        <dbReference type="ChEBI" id="CHEBI:61085"/>
    </reaction>
</comment>
<comment type="catalytic activity">
    <reaction evidence="15">
        <text>L-aspartate(in) + L-glutamate(out) + H(+)(out) = L-aspartate(out) + L-glutamate(in) + H(+)(in)</text>
        <dbReference type="Rhea" id="RHEA:70783"/>
        <dbReference type="ChEBI" id="CHEBI:15378"/>
        <dbReference type="ChEBI" id="CHEBI:29985"/>
        <dbReference type="ChEBI" id="CHEBI:29991"/>
    </reaction>
</comment>
<dbReference type="Pfam" id="PF00153">
    <property type="entry name" value="Mito_carr"/>
    <property type="match status" value="3"/>
</dbReference>
<feature type="domain" description="EF-hand" evidence="18">
    <location>
        <begin position="87"/>
        <end position="122"/>
    </location>
</feature>
<evidence type="ECO:0000256" key="1">
    <source>
        <dbReference type="ARBA" id="ARBA00004448"/>
    </source>
</evidence>
<dbReference type="Gene3D" id="1.10.238.10">
    <property type="entry name" value="EF-hand"/>
    <property type="match status" value="2"/>
</dbReference>
<evidence type="ECO:0000256" key="11">
    <source>
        <dbReference type="ARBA" id="ARBA00023128"/>
    </source>
</evidence>
<name>A0AAD7TB34_9TELE</name>
<dbReference type="AlphaFoldDB" id="A0AAD7TB34"/>
<feature type="repeat" description="Solcar" evidence="17">
    <location>
        <begin position="326"/>
        <end position="418"/>
    </location>
</feature>
<dbReference type="EMBL" id="JAINUG010000005">
    <property type="protein sequence ID" value="KAJ8416856.1"/>
    <property type="molecule type" value="Genomic_DNA"/>
</dbReference>
<evidence type="ECO:0000256" key="14">
    <source>
        <dbReference type="ARBA" id="ARBA00038674"/>
    </source>
</evidence>
<dbReference type="SMART" id="SM00054">
    <property type="entry name" value="EFh"/>
    <property type="match status" value="3"/>
</dbReference>
<dbReference type="Proteomes" id="UP001221898">
    <property type="component" value="Unassembled WGS sequence"/>
</dbReference>
<feature type="repeat" description="Solcar" evidence="17">
    <location>
        <begin position="426"/>
        <end position="510"/>
    </location>
</feature>
<evidence type="ECO:0000256" key="12">
    <source>
        <dbReference type="ARBA" id="ARBA00023136"/>
    </source>
</evidence>
<comment type="catalytic activity">
    <reaction evidence="13">
        <text>3-sulfino-L-alanine(out) + L-aspartate(in) = 3-sulfino-L-alanine(in) + L-aspartate(out)</text>
        <dbReference type="Rhea" id="RHEA:70975"/>
        <dbReference type="ChEBI" id="CHEBI:29991"/>
        <dbReference type="ChEBI" id="CHEBI:61085"/>
    </reaction>
</comment>
<protein>
    <recommendedName>
        <fullName evidence="18">EF-hand domain-containing protein</fullName>
    </recommendedName>
</protein>
<evidence type="ECO:0000256" key="3">
    <source>
        <dbReference type="ARBA" id="ARBA00022448"/>
    </source>
</evidence>
<keyword evidence="7" id="KW-0999">Mitochondrion inner membrane</keyword>
<evidence type="ECO:0000256" key="13">
    <source>
        <dbReference type="ARBA" id="ARBA00037019"/>
    </source>
</evidence>
<dbReference type="GO" id="GO:0005313">
    <property type="term" value="F:L-glutamate transmembrane transporter activity"/>
    <property type="evidence" value="ECO:0007669"/>
    <property type="project" value="TreeGrafter"/>
</dbReference>
<dbReference type="FunFam" id="1.10.238.10:FF:000064">
    <property type="entry name" value="calcium-binding mitochondrial carrier protein Aralar1 isoform X1"/>
    <property type="match status" value="1"/>
</dbReference>
<dbReference type="PROSITE" id="PS50920">
    <property type="entry name" value="SOLCAR"/>
    <property type="match status" value="3"/>
</dbReference>
<dbReference type="PROSITE" id="PS00018">
    <property type="entry name" value="EF_HAND_1"/>
    <property type="match status" value="2"/>
</dbReference>
<evidence type="ECO:0000256" key="15">
    <source>
        <dbReference type="ARBA" id="ARBA00047487"/>
    </source>
</evidence>
<dbReference type="GO" id="GO:0015183">
    <property type="term" value="F:L-aspartate transmembrane transporter activity"/>
    <property type="evidence" value="ECO:0007669"/>
    <property type="project" value="TreeGrafter"/>
</dbReference>
<evidence type="ECO:0000256" key="10">
    <source>
        <dbReference type="ARBA" id="ARBA00022990"/>
    </source>
</evidence>
<dbReference type="InterPro" id="IPR018247">
    <property type="entry name" value="EF_Hand_1_Ca_BS"/>
</dbReference>
<evidence type="ECO:0000259" key="18">
    <source>
        <dbReference type="PROSITE" id="PS50222"/>
    </source>
</evidence>
<evidence type="ECO:0000256" key="7">
    <source>
        <dbReference type="ARBA" id="ARBA00022792"/>
    </source>
</evidence>
<dbReference type="GO" id="GO:0005509">
    <property type="term" value="F:calcium ion binding"/>
    <property type="evidence" value="ECO:0007669"/>
    <property type="project" value="InterPro"/>
</dbReference>
<keyword evidence="11" id="KW-0496">Mitochondrion</keyword>
<keyword evidence="5" id="KW-0479">Metal-binding</keyword>
<reference evidence="19" key="1">
    <citation type="journal article" date="2023" name="Science">
        <title>Genome structures resolve the early diversification of teleost fishes.</title>
        <authorList>
            <person name="Parey E."/>
            <person name="Louis A."/>
            <person name="Montfort J."/>
            <person name="Bouchez O."/>
            <person name="Roques C."/>
            <person name="Iampietro C."/>
            <person name="Lluch J."/>
            <person name="Castinel A."/>
            <person name="Donnadieu C."/>
            <person name="Desvignes T."/>
            <person name="Floi Bucao C."/>
            <person name="Jouanno E."/>
            <person name="Wen M."/>
            <person name="Mejri S."/>
            <person name="Dirks R."/>
            <person name="Jansen H."/>
            <person name="Henkel C."/>
            <person name="Chen W.J."/>
            <person name="Zahm M."/>
            <person name="Cabau C."/>
            <person name="Klopp C."/>
            <person name="Thompson A.W."/>
            <person name="Robinson-Rechavi M."/>
            <person name="Braasch I."/>
            <person name="Lecointre G."/>
            <person name="Bobe J."/>
            <person name="Postlethwait J.H."/>
            <person name="Berthelot C."/>
            <person name="Roest Crollius H."/>
            <person name="Guiguen Y."/>
        </authorList>
    </citation>
    <scope>NUCLEOTIDE SEQUENCE</scope>
    <source>
        <strain evidence="19">NC1722</strain>
    </source>
</reference>
<keyword evidence="10" id="KW-0007">Acetylation</keyword>
<dbReference type="InterPro" id="IPR023395">
    <property type="entry name" value="MCP_dom_sf"/>
</dbReference>
<keyword evidence="20" id="KW-1185">Reference proteome</keyword>
<dbReference type="Pfam" id="PF13202">
    <property type="entry name" value="EF-hand_5"/>
    <property type="match status" value="1"/>
</dbReference>
<evidence type="ECO:0000256" key="4">
    <source>
        <dbReference type="ARBA" id="ARBA00022692"/>
    </source>
</evidence>
<dbReference type="InterPro" id="IPR051028">
    <property type="entry name" value="Mito_Solute_Carrier"/>
</dbReference>
<dbReference type="InterPro" id="IPR018108">
    <property type="entry name" value="MCP_transmembrane"/>
</dbReference>
<dbReference type="GO" id="GO:0005743">
    <property type="term" value="C:mitochondrial inner membrane"/>
    <property type="evidence" value="ECO:0007669"/>
    <property type="project" value="UniProtKB-SubCell"/>
</dbReference>
<dbReference type="PROSITE" id="PS50222">
    <property type="entry name" value="EF_HAND_2"/>
    <property type="match status" value="2"/>
</dbReference>
<comment type="similarity">
    <text evidence="2">Belongs to the mitochondrial carrier (TC 2.A.29) family.</text>
</comment>
<feature type="repeat" description="Solcar" evidence="17">
    <location>
        <begin position="518"/>
        <end position="606"/>
    </location>
</feature>
<gene>
    <name evidence="19" type="ORF">AAFF_G00327340</name>
</gene>
<dbReference type="SUPFAM" id="SSF103506">
    <property type="entry name" value="Mitochondrial carrier"/>
    <property type="match status" value="1"/>
</dbReference>
<evidence type="ECO:0000256" key="16">
    <source>
        <dbReference type="ARBA" id="ARBA00048652"/>
    </source>
</evidence>
<evidence type="ECO:0000256" key="2">
    <source>
        <dbReference type="ARBA" id="ARBA00006375"/>
    </source>
</evidence>
<dbReference type="GO" id="GO:0043490">
    <property type="term" value="P:malate-aspartate shuttle"/>
    <property type="evidence" value="ECO:0007669"/>
    <property type="project" value="TreeGrafter"/>
</dbReference>
<dbReference type="InterPro" id="IPR002067">
    <property type="entry name" value="MCP"/>
</dbReference>
<evidence type="ECO:0000256" key="8">
    <source>
        <dbReference type="ARBA" id="ARBA00022837"/>
    </source>
</evidence>
<keyword evidence="8" id="KW-0106">Calcium</keyword>
<evidence type="ECO:0000256" key="9">
    <source>
        <dbReference type="ARBA" id="ARBA00022989"/>
    </source>
</evidence>
<keyword evidence="4 17" id="KW-0812">Transmembrane</keyword>
<keyword evidence="3" id="KW-0813">Transport</keyword>
<dbReference type="PANTHER" id="PTHR45678">
    <property type="entry name" value="MITOCHONDRIAL 2-OXODICARBOXYLATE CARRIER 1-RELATED"/>
    <property type="match status" value="1"/>
</dbReference>
<evidence type="ECO:0000256" key="5">
    <source>
        <dbReference type="ARBA" id="ARBA00022723"/>
    </source>
</evidence>
<sequence>MAVKVQSTKRADPHELKAIFLKHASVVDKDGEHYMSAGDFVQKYLGLHTQLHHNPKTVQLIAGVADTTKDGLISFQEFQAFESVLCVPDALFIVAFQLFDKTGTGDISFENVRDIFSQTTVHHHIPFNWDCEFIRLHFGHDRKKRLTYLEFTQFLQELQLEHARQAFAQKDKSKSGAISALDFSDIMATIRHHMLTPFVEENLVSAAGGSTSHLVSFSYFNAFNSLLNNMELIRKIYSTLAGSRKDTLVTKEEFVHAANKFGQITPMEIDILYQLSGLHTHSGRLNVADIERIAPLEEGALPHHLAEIQRQQAYGETGRPIWLQAAESAYRFSLGSIAGATGATAVYPIDLVKTRMQNQRSTGSFVGELMYKNSFDCAKKVLRYEGFFGFYRGLVPQLIGVAPEKAIKLTVNDFVRDKFTTKDDSIALFAEVLAGGCAGGSQVIFTNPLEIVKIRLQVAGEITTGPRVSALNVVRDLGFFGLYKGAKACFLRDIPFSAIYFPVYAHTKAEMADEQGRLGALQLLTAGAIAGVPAASLVTPADVIKTRLQVAARAGQTSYTGVIDCFRKILHEEGFKALWKGAGARVCRSSPQFGVTLLTYELLQRWFYVDFGGHRPSGSEPTPKSRISELPPPSPDHVGGYRLAAATFAGVENKFGLHLPKFKSSGVVTIQPPAPKEELQGS</sequence>
<keyword evidence="6" id="KW-0677">Repeat</keyword>
<evidence type="ECO:0000256" key="6">
    <source>
        <dbReference type="ARBA" id="ARBA00022737"/>
    </source>
</evidence>
<dbReference type="SUPFAM" id="SSF47473">
    <property type="entry name" value="EF-hand"/>
    <property type="match status" value="2"/>
</dbReference>
<comment type="caution">
    <text evidence="19">The sequence shown here is derived from an EMBL/GenBank/DDBJ whole genome shotgun (WGS) entry which is preliminary data.</text>
</comment>
<dbReference type="InterPro" id="IPR011992">
    <property type="entry name" value="EF-hand-dom_pair"/>
</dbReference>
<dbReference type="InterPro" id="IPR002048">
    <property type="entry name" value="EF_hand_dom"/>
</dbReference>
<dbReference type="PRINTS" id="PR00926">
    <property type="entry name" value="MITOCARRIER"/>
</dbReference>
<dbReference type="Gene3D" id="1.50.40.10">
    <property type="entry name" value="Mitochondrial carrier domain"/>
    <property type="match status" value="1"/>
</dbReference>
<proteinExistence type="inferred from homology"/>
<accession>A0AAD7TB34</accession>
<organism evidence="19 20">
    <name type="scientific">Aldrovandia affinis</name>
    <dbReference type="NCBI Taxonomy" id="143900"/>
    <lineage>
        <taxon>Eukaryota</taxon>
        <taxon>Metazoa</taxon>
        <taxon>Chordata</taxon>
        <taxon>Craniata</taxon>
        <taxon>Vertebrata</taxon>
        <taxon>Euteleostomi</taxon>
        <taxon>Actinopterygii</taxon>
        <taxon>Neopterygii</taxon>
        <taxon>Teleostei</taxon>
        <taxon>Notacanthiformes</taxon>
        <taxon>Halosauridae</taxon>
        <taxon>Aldrovandia</taxon>
    </lineage>
</organism>
<dbReference type="FunFam" id="1.50.40.10:FF:000004">
    <property type="entry name" value="Calcium-binding mitochondrial carrier protein Aralar1"/>
    <property type="match status" value="1"/>
</dbReference>
<evidence type="ECO:0000313" key="19">
    <source>
        <dbReference type="EMBL" id="KAJ8416856.1"/>
    </source>
</evidence>